<dbReference type="GO" id="GO:0005634">
    <property type="term" value="C:nucleus"/>
    <property type="evidence" value="ECO:0007669"/>
    <property type="project" value="UniProtKB-SubCell"/>
</dbReference>
<dbReference type="InterPro" id="IPR000536">
    <property type="entry name" value="Nucl_hrmn_rcpt_lig-bd"/>
</dbReference>
<accession>A0A1A9UPA3</accession>
<organism evidence="14 15">
    <name type="scientific">Glossina austeni</name>
    <name type="common">Savannah tsetse fly</name>
    <dbReference type="NCBI Taxonomy" id="7395"/>
    <lineage>
        <taxon>Eukaryota</taxon>
        <taxon>Metazoa</taxon>
        <taxon>Ecdysozoa</taxon>
        <taxon>Arthropoda</taxon>
        <taxon>Hexapoda</taxon>
        <taxon>Insecta</taxon>
        <taxon>Pterygota</taxon>
        <taxon>Neoptera</taxon>
        <taxon>Endopterygota</taxon>
        <taxon>Diptera</taxon>
        <taxon>Brachycera</taxon>
        <taxon>Muscomorpha</taxon>
        <taxon>Hippoboscoidea</taxon>
        <taxon>Glossinidae</taxon>
        <taxon>Glossina</taxon>
    </lineage>
</organism>
<dbReference type="VEuPathDB" id="VectorBase:GAUT011069"/>
<dbReference type="Proteomes" id="UP000078200">
    <property type="component" value="Unassembled WGS sequence"/>
</dbReference>
<dbReference type="PROSITE" id="PS51843">
    <property type="entry name" value="NR_LBD"/>
    <property type="match status" value="1"/>
</dbReference>
<feature type="compositionally biased region" description="Acidic residues" evidence="11">
    <location>
        <begin position="265"/>
        <end position="274"/>
    </location>
</feature>
<dbReference type="PANTHER" id="PTHR24083">
    <property type="entry name" value="NUCLEAR HORMONE RECEPTOR"/>
    <property type="match status" value="1"/>
</dbReference>
<evidence type="ECO:0008006" key="16">
    <source>
        <dbReference type="Google" id="ProtNLM"/>
    </source>
</evidence>
<feature type="compositionally biased region" description="Low complexity" evidence="11">
    <location>
        <begin position="136"/>
        <end position="147"/>
    </location>
</feature>
<dbReference type="SMART" id="SM00430">
    <property type="entry name" value="HOLI"/>
    <property type="match status" value="1"/>
</dbReference>
<protein>
    <recommendedName>
        <fullName evidence="16">Nuclear hormone receptor HR78</fullName>
    </recommendedName>
</protein>
<dbReference type="PRINTS" id="PR00398">
    <property type="entry name" value="STRDHORMONER"/>
</dbReference>
<keyword evidence="9 10" id="KW-0539">Nucleus</keyword>
<keyword evidence="6 10" id="KW-0238">DNA-binding</keyword>
<evidence type="ECO:0000256" key="6">
    <source>
        <dbReference type="ARBA" id="ARBA00023125"/>
    </source>
</evidence>
<dbReference type="EnsemblMetazoa" id="GAUT011069-RA">
    <property type="protein sequence ID" value="GAUT011069-PA"/>
    <property type="gene ID" value="GAUT011069"/>
</dbReference>
<dbReference type="STRING" id="7395.A0A1A9UPA3"/>
<evidence type="ECO:0000256" key="10">
    <source>
        <dbReference type="RuleBase" id="RU004334"/>
    </source>
</evidence>
<feature type="region of interest" description="Disordered" evidence="11">
    <location>
        <begin position="236"/>
        <end position="275"/>
    </location>
</feature>
<evidence type="ECO:0000259" key="13">
    <source>
        <dbReference type="PROSITE" id="PS51843"/>
    </source>
</evidence>
<dbReference type="PROSITE" id="PS51030">
    <property type="entry name" value="NUCLEAR_REC_DBD_2"/>
    <property type="match status" value="1"/>
</dbReference>
<keyword evidence="5 10" id="KW-0805">Transcription regulation</keyword>
<name>A0A1A9UPA3_GLOAU</name>
<evidence type="ECO:0000256" key="7">
    <source>
        <dbReference type="ARBA" id="ARBA00023163"/>
    </source>
</evidence>
<dbReference type="InterPro" id="IPR001628">
    <property type="entry name" value="Znf_hrmn_rcpt"/>
</dbReference>
<dbReference type="PROSITE" id="PS00031">
    <property type="entry name" value="NUCLEAR_REC_DBD_1"/>
    <property type="match status" value="1"/>
</dbReference>
<evidence type="ECO:0000256" key="8">
    <source>
        <dbReference type="ARBA" id="ARBA00023170"/>
    </source>
</evidence>
<sequence>MGTSGFQAEGETQDNKTFVNHTSASAGGGASTSVGSCTSNSNMSVELCLVCGDRASGRHYGAISCEGCKGFFKRSIRKQLGYQCRGAMNCEVTKHHRNRCQFCRLQKCLASGMRSDSVQHERKPIVDKKDTGGAGPSTTSTVTTGLTVSGGGGGSSSLKSTPSPVYPARAKTSSLFSNNMNAAAAVAAATSAANAAAAFSLDNNIAAAAGIFPMSLNFAELTQTLMLATQQQQQQVQQQQQMSTQSTSSSNKPLSYSPEPKNIDDNDEEEDDSFDNTSTLCLQNLSTTANNNNTQNLNFNMDTLTPNPATAVGLIQSSLDKRIIEKALNLLQPIQQQLERMASVGGNGLLIKNELQDDEMEVGEHSGNEDEFNDSMDLNDLLQHEHREFSFNESIFDNDLLNAHQVSFNLQTPSLVSSYLNVHYVCESGSRIIFLTVFWLRKVNAFLELPQRCQVTLLRNAWPSLMALAVAQVRNLSQATIISTLINNVRQLADIEKIDPLKIKKLSEHIARLNSFILSVQTLEPTDTEYAYLRLACVFNPHTFLKRKDHQIRSFVHRVQQYALASLRKLIASKNLSSYEVEERFNALILNLMPLSALESDSMEDLFFANLVGQVQIDNMLPYILTLSATVGNLN</sequence>
<feature type="domain" description="Nuclear receptor" evidence="12">
    <location>
        <begin position="45"/>
        <end position="120"/>
    </location>
</feature>
<dbReference type="GO" id="GO:0003700">
    <property type="term" value="F:DNA-binding transcription factor activity"/>
    <property type="evidence" value="ECO:0007669"/>
    <property type="project" value="InterPro"/>
</dbReference>
<evidence type="ECO:0000256" key="5">
    <source>
        <dbReference type="ARBA" id="ARBA00023015"/>
    </source>
</evidence>
<feature type="domain" description="NR LBD" evidence="13">
    <location>
        <begin position="392"/>
        <end position="628"/>
    </location>
</feature>
<dbReference type="Pfam" id="PF00104">
    <property type="entry name" value="Hormone_recep"/>
    <property type="match status" value="1"/>
</dbReference>
<evidence type="ECO:0000313" key="14">
    <source>
        <dbReference type="EnsemblMetazoa" id="GAUT011069-PA"/>
    </source>
</evidence>
<keyword evidence="7 10" id="KW-0804">Transcription</keyword>
<keyword evidence="15" id="KW-1185">Reference proteome</keyword>
<evidence type="ECO:0000256" key="9">
    <source>
        <dbReference type="ARBA" id="ARBA00023242"/>
    </source>
</evidence>
<evidence type="ECO:0000256" key="3">
    <source>
        <dbReference type="ARBA" id="ARBA00022771"/>
    </source>
</evidence>
<dbReference type="InterPro" id="IPR035500">
    <property type="entry name" value="NHR-like_dom_sf"/>
</dbReference>
<evidence type="ECO:0000313" key="15">
    <source>
        <dbReference type="Proteomes" id="UP000078200"/>
    </source>
</evidence>
<keyword evidence="3 10" id="KW-0863">Zinc-finger</keyword>
<comment type="subcellular location">
    <subcellularLocation>
        <location evidence="1 10">Nucleus</location>
    </subcellularLocation>
</comment>
<dbReference type="Pfam" id="PF00105">
    <property type="entry name" value="zf-C4"/>
    <property type="match status" value="1"/>
</dbReference>
<dbReference type="SMART" id="SM00399">
    <property type="entry name" value="ZnF_C4"/>
    <property type="match status" value="1"/>
</dbReference>
<dbReference type="InterPro" id="IPR050274">
    <property type="entry name" value="Nuclear_hormone_rcpt_NR2"/>
</dbReference>
<dbReference type="PRINTS" id="PR00047">
    <property type="entry name" value="STROIDFINGER"/>
</dbReference>
<dbReference type="InterPro" id="IPR013088">
    <property type="entry name" value="Znf_NHR/GATA"/>
</dbReference>
<evidence type="ECO:0000256" key="1">
    <source>
        <dbReference type="ARBA" id="ARBA00004123"/>
    </source>
</evidence>
<feature type="compositionally biased region" description="Low complexity" evidence="11">
    <location>
        <begin position="236"/>
        <end position="250"/>
    </location>
</feature>
<dbReference type="Gene3D" id="1.10.565.10">
    <property type="entry name" value="Retinoid X Receptor"/>
    <property type="match status" value="1"/>
</dbReference>
<dbReference type="SUPFAM" id="SSF57716">
    <property type="entry name" value="Glucocorticoid receptor-like (DNA-binding domain)"/>
    <property type="match status" value="1"/>
</dbReference>
<reference evidence="14" key="1">
    <citation type="submission" date="2020-05" db="UniProtKB">
        <authorList>
            <consortium name="EnsemblMetazoa"/>
        </authorList>
    </citation>
    <scope>IDENTIFICATION</scope>
    <source>
        <strain evidence="14">TTRI</strain>
    </source>
</reference>
<evidence type="ECO:0000256" key="2">
    <source>
        <dbReference type="ARBA" id="ARBA00022723"/>
    </source>
</evidence>
<evidence type="ECO:0000256" key="11">
    <source>
        <dbReference type="SAM" id="MobiDB-lite"/>
    </source>
</evidence>
<dbReference type="GO" id="GO:0008270">
    <property type="term" value="F:zinc ion binding"/>
    <property type="evidence" value="ECO:0007669"/>
    <property type="project" value="UniProtKB-KW"/>
</dbReference>
<dbReference type="SUPFAM" id="SSF48508">
    <property type="entry name" value="Nuclear receptor ligand-binding domain"/>
    <property type="match status" value="1"/>
</dbReference>
<dbReference type="GO" id="GO:0043565">
    <property type="term" value="F:sequence-specific DNA binding"/>
    <property type="evidence" value="ECO:0007669"/>
    <property type="project" value="InterPro"/>
</dbReference>
<feature type="compositionally biased region" description="Basic and acidic residues" evidence="11">
    <location>
        <begin position="119"/>
        <end position="131"/>
    </location>
</feature>
<evidence type="ECO:0000259" key="12">
    <source>
        <dbReference type="PROSITE" id="PS51030"/>
    </source>
</evidence>
<evidence type="ECO:0000256" key="4">
    <source>
        <dbReference type="ARBA" id="ARBA00022833"/>
    </source>
</evidence>
<keyword evidence="2 10" id="KW-0479">Metal-binding</keyword>
<keyword evidence="8 10" id="KW-0675">Receptor</keyword>
<dbReference type="InterPro" id="IPR001723">
    <property type="entry name" value="Nuclear_hrmn_rcpt"/>
</dbReference>
<feature type="region of interest" description="Disordered" evidence="11">
    <location>
        <begin position="119"/>
        <end position="165"/>
    </location>
</feature>
<dbReference type="AlphaFoldDB" id="A0A1A9UPA3"/>
<comment type="similarity">
    <text evidence="10">Belongs to the nuclear hormone receptor family.</text>
</comment>
<proteinExistence type="inferred from homology"/>
<dbReference type="Gene3D" id="3.30.50.10">
    <property type="entry name" value="Erythroid Transcription Factor GATA-1, subunit A"/>
    <property type="match status" value="1"/>
</dbReference>
<dbReference type="FunFam" id="3.30.50.10:FF:000015">
    <property type="entry name" value="Nuclear receptor subfamily 2, group C, member 1"/>
    <property type="match status" value="1"/>
</dbReference>
<keyword evidence="4 10" id="KW-0862">Zinc</keyword>